<feature type="compositionally biased region" description="Polar residues" evidence="9">
    <location>
        <begin position="702"/>
        <end position="715"/>
    </location>
</feature>
<keyword evidence="4 10" id="KW-0812">Transmembrane</keyword>
<dbReference type="EMBL" id="CP119964">
    <property type="protein sequence ID" value="WFD40531.1"/>
    <property type="molecule type" value="Genomic_DNA"/>
</dbReference>
<evidence type="ECO:0000256" key="10">
    <source>
        <dbReference type="SAM" id="Phobius"/>
    </source>
</evidence>
<dbReference type="GO" id="GO:0016020">
    <property type="term" value="C:membrane"/>
    <property type="evidence" value="ECO:0007669"/>
    <property type="project" value="UniProtKB-SubCell"/>
</dbReference>
<feature type="region of interest" description="Disordered" evidence="9">
    <location>
        <begin position="513"/>
        <end position="540"/>
    </location>
</feature>
<keyword evidence="12" id="KW-1185">Reference proteome</keyword>
<evidence type="ECO:0000313" key="12">
    <source>
        <dbReference type="Proteomes" id="UP001217754"/>
    </source>
</evidence>
<dbReference type="NCBIfam" id="TIGR00728">
    <property type="entry name" value="OPT_sfam"/>
    <property type="match status" value="1"/>
</dbReference>
<feature type="region of interest" description="Disordered" evidence="9">
    <location>
        <begin position="701"/>
        <end position="777"/>
    </location>
</feature>
<dbReference type="Proteomes" id="UP001217754">
    <property type="component" value="Chromosome 7"/>
</dbReference>
<dbReference type="PANTHER" id="PTHR22601">
    <property type="entry name" value="ISP4 LIKE PROTEIN"/>
    <property type="match status" value="1"/>
</dbReference>
<feature type="region of interest" description="Disordered" evidence="9">
    <location>
        <begin position="912"/>
        <end position="960"/>
    </location>
</feature>
<dbReference type="InterPro" id="IPR004813">
    <property type="entry name" value="OPT"/>
</dbReference>
<name>A0AAF0JH49_9BASI</name>
<proteinExistence type="inferred from homology"/>
<feature type="compositionally biased region" description="Polar residues" evidence="9">
    <location>
        <begin position="942"/>
        <end position="954"/>
    </location>
</feature>
<feature type="transmembrane region" description="Helical" evidence="10">
    <location>
        <begin position="12"/>
        <end position="35"/>
    </location>
</feature>
<evidence type="ECO:0008006" key="13">
    <source>
        <dbReference type="Google" id="ProtNLM"/>
    </source>
</evidence>
<evidence type="ECO:0000256" key="9">
    <source>
        <dbReference type="SAM" id="MobiDB-lite"/>
    </source>
</evidence>
<dbReference type="InterPro" id="IPR004648">
    <property type="entry name" value="Oligpept_transpt"/>
</dbReference>
<dbReference type="AlphaFoldDB" id="A0AAF0JH49"/>
<keyword evidence="3" id="KW-0813">Transport</keyword>
<comment type="similarity">
    <text evidence="2">Belongs to the oligopeptide OPT transporter family.</text>
</comment>
<reference evidence="11" key="1">
    <citation type="submission" date="2023-03" db="EMBL/GenBank/DDBJ databases">
        <title>Mating type loci evolution in Malassezia.</title>
        <authorList>
            <person name="Coelho M.A."/>
        </authorList>
    </citation>
    <scope>NUCLEOTIDE SEQUENCE</scope>
    <source>
        <strain evidence="11">CBS 9431</strain>
    </source>
</reference>
<feature type="transmembrane region" description="Helical" evidence="10">
    <location>
        <begin position="67"/>
        <end position="94"/>
    </location>
</feature>
<dbReference type="GO" id="GO:0015031">
    <property type="term" value="P:protein transport"/>
    <property type="evidence" value="ECO:0007669"/>
    <property type="project" value="UniProtKB-KW"/>
</dbReference>
<protein>
    <recommendedName>
        <fullName evidence="13">Oligopeptide transporter</fullName>
    </recommendedName>
</protein>
<sequence length="1218" mass="134264">MYDNYSGLYIPSALAISYFLAFASVSGVIVHVTLFHGKALWRQLRTPPKEANDVHMRLMNKYKEAPYWWYLAVFLVAFGMGVAIVIGAVFLLPVGVVTAISNQEVGLNMLSELIIGYILPGFPIAMMIFKSTMYTVSWQGVQFAMDQKLAHYMKVPPRATFIVQTVAATVGGIVNILVQQWAFSNIEGICRTDQPDKFTCAPSMTFGQASIVWGLIGPKYMFSPGRPYNALLYGFLVGAAVPLVMWLLALRFPKGPWRLINIPVMFAGIGSIPPATGIQYTAPILVGFLTQFVWKRFGSVTWSKYNYILAAALEGASAIAVVFIFFTLQFPKGPNQHFLNAGWWGNSAYKNTADYKGTPYLHVPKNGFQGTPAQLGLASQGKVPMDEALQPFFTVGFPCHLESLPTLHYSLVPSEHDESSDSEDELNAGQGMRLLPQLVPSERQPWPVIMRNAKSETFMESVDQWTKLLVLLDAADPDPHFTGLRRFFDTRLAKVLQEAPRSPEETLFASMTLGESGRNGSPAPPEPEATGAPVERRGSFTPGRLQKHFQWTRRPSLPAAMHSRPQDTDMAPVSQPRSILGSMRRSSRRGDGDAGTVNTDMYELWVASVPDETNARCVRFNVRLDLHAVRLAPSPSMAEPKNDARTKRAPGLEFTPVVRDDTSTPPTGAPSTVESLASDEVSGSVSRRSFVHRILDRGLRKSSVSGAPAASSQAWMRNHDHLDPYGPENAEAIDSDDEVDHRREDRPASGPRRSSSGSAAARSLGTHAMPSDLGRVEEDSLFEPSEYNSGLRSIMQDSKATTSMYDSDVPGVGDGEDFLALLRRASATVLRPGTQSSWNRGADDALPSILSYAMAQAFGWEGVQHLCYGAGSLCAQEQVFAPLGRAADINSSIKKKHDAVLSWRSNVQAGGEEFTGFPGVPDQDVLTPRLGDEPDSPVELRSTVSNNETQSDPSTDPAPRLARNVLGRTWSDWHALFSSIFGWVSEYETTRIRSGLAHEMDREVPQNIVAVSRRTGRAQPSPCVEDDALNAAHGFQRLPGIPEALRHGPQGEEHRDFRWSRSRLRSSHVHTPIIISSASVQFFVHQLGTSRWVFESAWELQYLDKCIFGSDMIRQRFPPPGEQVVPAAHAYQPSAGEPDISTPCPYPSTSGAWNTLAWRSWLATLREGHVIVPAVAWQAWWTLIAVLNGADRSGRWYDLQVKAPNDSFEDLDLSSVYI</sequence>
<evidence type="ECO:0000256" key="2">
    <source>
        <dbReference type="ARBA" id="ARBA00008807"/>
    </source>
</evidence>
<comment type="subcellular location">
    <subcellularLocation>
        <location evidence="1">Membrane</location>
        <topology evidence="1">Multi-pass membrane protein</topology>
    </subcellularLocation>
</comment>
<keyword evidence="6" id="KW-0653">Protein transport</keyword>
<keyword evidence="8 10" id="KW-0472">Membrane</keyword>
<feature type="transmembrane region" description="Helical" evidence="10">
    <location>
        <begin position="306"/>
        <end position="328"/>
    </location>
</feature>
<feature type="transmembrane region" description="Helical" evidence="10">
    <location>
        <begin position="159"/>
        <end position="178"/>
    </location>
</feature>
<organism evidence="11 12">
    <name type="scientific">Malassezia japonica</name>
    <dbReference type="NCBI Taxonomy" id="223818"/>
    <lineage>
        <taxon>Eukaryota</taxon>
        <taxon>Fungi</taxon>
        <taxon>Dikarya</taxon>
        <taxon>Basidiomycota</taxon>
        <taxon>Ustilaginomycotina</taxon>
        <taxon>Malasseziomycetes</taxon>
        <taxon>Malasseziales</taxon>
        <taxon>Malasseziaceae</taxon>
        <taxon>Malassezia</taxon>
    </lineage>
</organism>
<dbReference type="GO" id="GO:0035673">
    <property type="term" value="F:oligopeptide transmembrane transporter activity"/>
    <property type="evidence" value="ECO:0007669"/>
    <property type="project" value="InterPro"/>
</dbReference>
<feature type="transmembrane region" description="Helical" evidence="10">
    <location>
        <begin position="278"/>
        <end position="294"/>
    </location>
</feature>
<feature type="transmembrane region" description="Helical" evidence="10">
    <location>
        <begin position="230"/>
        <end position="249"/>
    </location>
</feature>
<gene>
    <name evidence="11" type="ORF">MJAP1_003517</name>
</gene>
<evidence type="ECO:0000256" key="1">
    <source>
        <dbReference type="ARBA" id="ARBA00004141"/>
    </source>
</evidence>
<dbReference type="RefSeq" id="XP_060123428.1">
    <property type="nucleotide sequence ID" value="XM_060267445.1"/>
</dbReference>
<keyword evidence="5" id="KW-0571">Peptide transport</keyword>
<evidence type="ECO:0000256" key="4">
    <source>
        <dbReference type="ARBA" id="ARBA00022692"/>
    </source>
</evidence>
<accession>A0AAF0JH49</accession>
<feature type="region of interest" description="Disordered" evidence="9">
    <location>
        <begin position="559"/>
        <end position="595"/>
    </location>
</feature>
<evidence type="ECO:0000256" key="3">
    <source>
        <dbReference type="ARBA" id="ARBA00022448"/>
    </source>
</evidence>
<evidence type="ECO:0000256" key="6">
    <source>
        <dbReference type="ARBA" id="ARBA00022927"/>
    </source>
</evidence>
<evidence type="ECO:0000256" key="8">
    <source>
        <dbReference type="ARBA" id="ARBA00023136"/>
    </source>
</evidence>
<feature type="transmembrane region" description="Helical" evidence="10">
    <location>
        <begin position="114"/>
        <end position="138"/>
    </location>
</feature>
<keyword evidence="7 10" id="KW-1133">Transmembrane helix</keyword>
<evidence type="ECO:0000256" key="7">
    <source>
        <dbReference type="ARBA" id="ARBA00022989"/>
    </source>
</evidence>
<dbReference type="Pfam" id="PF03169">
    <property type="entry name" value="OPT"/>
    <property type="match status" value="1"/>
</dbReference>
<evidence type="ECO:0000313" key="11">
    <source>
        <dbReference type="EMBL" id="WFD40531.1"/>
    </source>
</evidence>
<dbReference type="GeneID" id="85227168"/>
<feature type="compositionally biased region" description="Polar residues" evidence="9">
    <location>
        <begin position="663"/>
        <end position="682"/>
    </location>
</feature>
<feature type="region of interest" description="Disordered" evidence="9">
    <location>
        <begin position="634"/>
        <end position="682"/>
    </location>
</feature>
<evidence type="ECO:0000256" key="5">
    <source>
        <dbReference type="ARBA" id="ARBA00022856"/>
    </source>
</evidence>
<feature type="compositionally biased region" description="Low complexity" evidence="9">
    <location>
        <begin position="748"/>
        <end position="763"/>
    </location>
</feature>